<dbReference type="EMBL" id="VSSQ01043070">
    <property type="protein sequence ID" value="MPM96718.1"/>
    <property type="molecule type" value="Genomic_DNA"/>
</dbReference>
<reference evidence="1" key="1">
    <citation type="submission" date="2019-08" db="EMBL/GenBank/DDBJ databases">
        <authorList>
            <person name="Kucharzyk K."/>
            <person name="Murdoch R.W."/>
            <person name="Higgins S."/>
            <person name="Loffler F."/>
        </authorList>
    </citation>
    <scope>NUCLEOTIDE SEQUENCE</scope>
</reference>
<proteinExistence type="predicted"/>
<dbReference type="Pfam" id="PF20040">
    <property type="entry name" value="DUF6442"/>
    <property type="match status" value="1"/>
</dbReference>
<sequence>MLYYGADNKTCHNNNITWIGDFIMDKEEILKRSREQKEDEGTVYADNNGRRYGVMGFCSVFM</sequence>
<evidence type="ECO:0000313" key="1">
    <source>
        <dbReference type="EMBL" id="MPM96718.1"/>
    </source>
</evidence>
<gene>
    <name evidence="1" type="ORF">SDC9_143883</name>
</gene>
<organism evidence="1">
    <name type="scientific">bioreactor metagenome</name>
    <dbReference type="NCBI Taxonomy" id="1076179"/>
    <lineage>
        <taxon>unclassified sequences</taxon>
        <taxon>metagenomes</taxon>
        <taxon>ecological metagenomes</taxon>
    </lineage>
</organism>
<dbReference type="AlphaFoldDB" id="A0A645E5R6"/>
<protein>
    <submittedName>
        <fullName evidence="1">Uncharacterized protein</fullName>
    </submittedName>
</protein>
<comment type="caution">
    <text evidence="1">The sequence shown here is derived from an EMBL/GenBank/DDBJ whole genome shotgun (WGS) entry which is preliminary data.</text>
</comment>
<name>A0A645E5R6_9ZZZZ</name>
<accession>A0A645E5R6</accession>
<dbReference type="InterPro" id="IPR045620">
    <property type="entry name" value="DUF6442"/>
</dbReference>